<proteinExistence type="predicted"/>
<keyword evidence="2 4" id="KW-0238">DNA-binding</keyword>
<dbReference type="Gene3D" id="1.10.357.10">
    <property type="entry name" value="Tetracycline Repressor, domain 2"/>
    <property type="match status" value="1"/>
</dbReference>
<dbReference type="InterPro" id="IPR001647">
    <property type="entry name" value="HTH_TetR"/>
</dbReference>
<keyword evidence="3" id="KW-0804">Transcription</keyword>
<dbReference type="Gene3D" id="1.10.10.60">
    <property type="entry name" value="Homeodomain-like"/>
    <property type="match status" value="1"/>
</dbReference>
<keyword evidence="6" id="KW-0614">Plasmid</keyword>
<name>A0ABY4XE69_9SPHN</name>
<evidence type="ECO:0000256" key="1">
    <source>
        <dbReference type="ARBA" id="ARBA00023015"/>
    </source>
</evidence>
<evidence type="ECO:0000313" key="7">
    <source>
        <dbReference type="Proteomes" id="UP001056937"/>
    </source>
</evidence>
<geneLocation type="plasmid" evidence="6 7">
    <name>p1</name>
</geneLocation>
<dbReference type="PRINTS" id="PR00455">
    <property type="entry name" value="HTHTETR"/>
</dbReference>
<feature type="DNA-binding region" description="H-T-H motif" evidence="4">
    <location>
        <begin position="32"/>
        <end position="51"/>
    </location>
</feature>
<feature type="domain" description="HTH tetR-type" evidence="5">
    <location>
        <begin position="9"/>
        <end position="69"/>
    </location>
</feature>
<dbReference type="SUPFAM" id="SSF46689">
    <property type="entry name" value="Homeodomain-like"/>
    <property type="match status" value="1"/>
</dbReference>
<evidence type="ECO:0000256" key="2">
    <source>
        <dbReference type="ARBA" id="ARBA00023125"/>
    </source>
</evidence>
<dbReference type="InterPro" id="IPR036271">
    <property type="entry name" value="Tet_transcr_reg_TetR-rel_C_sf"/>
</dbReference>
<accession>A0ABY4XE69</accession>
<dbReference type="PROSITE" id="PS50977">
    <property type="entry name" value="HTH_TETR_2"/>
    <property type="match status" value="1"/>
</dbReference>
<sequence length="213" mass="22804">MRYSPEQKATSREALVRAAARMFREKGFEGVGVDELSSAAGLTSGSFYKHFAGKAQVLLEVMRAGTDRVANRVRNLRKSASAGSPEGWVNDFASFHTSPAHIAAIALGCNLPALTPEIIRAEPEVKQAYEQSLLRAIEAMLEASPLAGSIDGRARAIAMLAVLSGGTNMARAVRDDALSNEIAEATRRACLQIAHAPIPDTPRSDVQWSPADF</sequence>
<evidence type="ECO:0000313" key="6">
    <source>
        <dbReference type="EMBL" id="USI75154.1"/>
    </source>
</evidence>
<dbReference type="PANTHER" id="PTHR47506">
    <property type="entry name" value="TRANSCRIPTIONAL REGULATORY PROTEIN"/>
    <property type="match status" value="1"/>
</dbReference>
<keyword evidence="1" id="KW-0805">Transcription regulation</keyword>
<protein>
    <submittedName>
        <fullName evidence="6">TetR/AcrR family transcriptional regulator</fullName>
    </submittedName>
</protein>
<organism evidence="6 7">
    <name type="scientific">Sphingomonas morindae</name>
    <dbReference type="NCBI Taxonomy" id="1541170"/>
    <lineage>
        <taxon>Bacteria</taxon>
        <taxon>Pseudomonadati</taxon>
        <taxon>Pseudomonadota</taxon>
        <taxon>Alphaproteobacteria</taxon>
        <taxon>Sphingomonadales</taxon>
        <taxon>Sphingomonadaceae</taxon>
        <taxon>Sphingomonas</taxon>
    </lineage>
</organism>
<evidence type="ECO:0000256" key="3">
    <source>
        <dbReference type="ARBA" id="ARBA00023163"/>
    </source>
</evidence>
<dbReference type="InterPro" id="IPR009057">
    <property type="entry name" value="Homeodomain-like_sf"/>
</dbReference>
<dbReference type="PANTHER" id="PTHR47506:SF7">
    <property type="entry name" value="TRANSCRIPTIONAL REGULATORY PROTEIN"/>
    <property type="match status" value="1"/>
</dbReference>
<evidence type="ECO:0000256" key="4">
    <source>
        <dbReference type="PROSITE-ProRule" id="PRU00335"/>
    </source>
</evidence>
<dbReference type="SUPFAM" id="SSF48498">
    <property type="entry name" value="Tetracyclin repressor-like, C-terminal domain"/>
    <property type="match status" value="1"/>
</dbReference>
<reference evidence="6" key="1">
    <citation type="journal article" date="2022" name="Toxins">
        <title>Genomic Analysis of Sphingopyxis sp. USTB-05 for Biodegrading Cyanobacterial Hepatotoxins.</title>
        <authorList>
            <person name="Liu C."/>
            <person name="Xu Q."/>
            <person name="Zhao Z."/>
            <person name="Zhang H."/>
            <person name="Liu X."/>
            <person name="Yin C."/>
            <person name="Liu Y."/>
            <person name="Yan H."/>
        </authorList>
    </citation>
    <scope>NUCLEOTIDE SEQUENCE</scope>
    <source>
        <strain evidence="6">NBD5</strain>
    </source>
</reference>
<dbReference type="RefSeq" id="WP_252168966.1">
    <property type="nucleotide sequence ID" value="NZ_CP084932.1"/>
</dbReference>
<evidence type="ECO:0000259" key="5">
    <source>
        <dbReference type="PROSITE" id="PS50977"/>
    </source>
</evidence>
<dbReference type="Pfam" id="PF00440">
    <property type="entry name" value="TetR_N"/>
    <property type="match status" value="1"/>
</dbReference>
<gene>
    <name evidence="6" type="ORF">LHA26_19125</name>
</gene>
<dbReference type="Proteomes" id="UP001056937">
    <property type="component" value="Plasmid p1"/>
</dbReference>
<keyword evidence="7" id="KW-1185">Reference proteome</keyword>
<dbReference type="EMBL" id="CP084932">
    <property type="protein sequence ID" value="USI75154.1"/>
    <property type="molecule type" value="Genomic_DNA"/>
</dbReference>